<evidence type="ECO:0000313" key="2">
    <source>
        <dbReference type="EMBL" id="KAK2109514.1"/>
    </source>
</evidence>
<sequence length="305" mass="33156">MPLCWLFDVRNFVSPTLSLGKLVSCLNLWSHRITAMWLSHHFPRCPNASWAAEPGCSEQHSLTSFADVQAPLPLLAGILQRYRDVLEAGFYVEKEASRKLGGLEMAANSSAQRKTARLEGTNWCPFQWESRPGAVNNVRINMVVVKLIDTIASEIGELKQEMVRTDVSLENGLEPAETHSEHPRALGPAHLQRAPPGPRSRTSAASTPGPSVPHICSEHLGPSALHICSEHLGPSVLHICSEHLGPSALHICSEHPRALGSAHLQRAPSGPRFCTSAASTPGPLALHICRLQEHTAVSFLCSFVL</sequence>
<protein>
    <submittedName>
        <fullName evidence="2">Uncharacterized protein</fullName>
    </submittedName>
</protein>
<dbReference type="Proteomes" id="UP001266305">
    <property type="component" value="Unassembled WGS sequence"/>
</dbReference>
<feature type="compositionally biased region" description="Polar residues" evidence="1">
    <location>
        <begin position="200"/>
        <end position="209"/>
    </location>
</feature>
<comment type="caution">
    <text evidence="2">The sequence shown here is derived from an EMBL/GenBank/DDBJ whole genome shotgun (WGS) entry which is preliminary data.</text>
</comment>
<gene>
    <name evidence="2" type="ORF">P7K49_009260</name>
</gene>
<keyword evidence="3" id="KW-1185">Reference proteome</keyword>
<evidence type="ECO:0000256" key="1">
    <source>
        <dbReference type="SAM" id="MobiDB-lite"/>
    </source>
</evidence>
<reference evidence="2 3" key="1">
    <citation type="submission" date="2023-05" db="EMBL/GenBank/DDBJ databases">
        <title>B98-5 Cell Line De Novo Hybrid Assembly: An Optical Mapping Approach.</title>
        <authorList>
            <person name="Kananen K."/>
            <person name="Auerbach J.A."/>
            <person name="Kautto E."/>
            <person name="Blachly J.S."/>
        </authorList>
    </citation>
    <scope>NUCLEOTIDE SEQUENCE [LARGE SCALE GENOMIC DNA]</scope>
    <source>
        <strain evidence="2">B95-8</strain>
        <tissue evidence="2">Cell line</tissue>
    </source>
</reference>
<feature type="region of interest" description="Disordered" evidence="1">
    <location>
        <begin position="174"/>
        <end position="213"/>
    </location>
</feature>
<proteinExistence type="predicted"/>
<dbReference type="EMBL" id="JASSZA010000005">
    <property type="protein sequence ID" value="KAK2109514.1"/>
    <property type="molecule type" value="Genomic_DNA"/>
</dbReference>
<accession>A0ABQ9VJG5</accession>
<evidence type="ECO:0000313" key="3">
    <source>
        <dbReference type="Proteomes" id="UP001266305"/>
    </source>
</evidence>
<name>A0ABQ9VJG5_SAGOE</name>
<organism evidence="2 3">
    <name type="scientific">Saguinus oedipus</name>
    <name type="common">Cotton-top tamarin</name>
    <name type="synonym">Oedipomidas oedipus</name>
    <dbReference type="NCBI Taxonomy" id="9490"/>
    <lineage>
        <taxon>Eukaryota</taxon>
        <taxon>Metazoa</taxon>
        <taxon>Chordata</taxon>
        <taxon>Craniata</taxon>
        <taxon>Vertebrata</taxon>
        <taxon>Euteleostomi</taxon>
        <taxon>Mammalia</taxon>
        <taxon>Eutheria</taxon>
        <taxon>Euarchontoglires</taxon>
        <taxon>Primates</taxon>
        <taxon>Haplorrhini</taxon>
        <taxon>Platyrrhini</taxon>
        <taxon>Cebidae</taxon>
        <taxon>Callitrichinae</taxon>
        <taxon>Saguinus</taxon>
    </lineage>
</organism>